<dbReference type="InterPro" id="IPR007438">
    <property type="entry name" value="DUF488"/>
</dbReference>
<dbReference type="NCBIfam" id="TIGR00180">
    <property type="entry name" value="parB_part"/>
    <property type="match status" value="1"/>
</dbReference>
<proteinExistence type="predicted"/>
<organism evidence="3">
    <name type="scientific">Methanobacterium formicicum</name>
    <dbReference type="NCBI Taxonomy" id="2162"/>
    <lineage>
        <taxon>Archaea</taxon>
        <taxon>Methanobacteriati</taxon>
        <taxon>Methanobacteriota</taxon>
        <taxon>Methanomada group</taxon>
        <taxon>Methanobacteria</taxon>
        <taxon>Methanobacteriales</taxon>
        <taxon>Methanobacteriaceae</taxon>
        <taxon>Methanobacterium</taxon>
    </lineage>
</organism>
<dbReference type="AlphaFoldDB" id="A0A090I4P8"/>
<dbReference type="Gene3D" id="1.10.10.2830">
    <property type="match status" value="1"/>
</dbReference>
<dbReference type="SUPFAM" id="SSF110849">
    <property type="entry name" value="ParB/Sulfiredoxin"/>
    <property type="match status" value="1"/>
</dbReference>
<dbReference type="InterPro" id="IPR036086">
    <property type="entry name" value="ParB/Sulfiredoxin_sf"/>
</dbReference>
<protein>
    <recommendedName>
        <fullName evidence="2">ParB-like N-terminal domain-containing protein</fullName>
    </recommendedName>
</protein>
<dbReference type="KEGG" id="mfi:DSM1535_0433"/>
<dbReference type="GO" id="GO:0007059">
    <property type="term" value="P:chromosome segregation"/>
    <property type="evidence" value="ECO:0007669"/>
    <property type="project" value="UniProtKB-KW"/>
</dbReference>
<sequence>MKIKIKDITIPWYAPREKVDDDYINDLMRSLEEYGQWNPIMVRLNENKEYELISGLQRVSAAKKLGWKEIEANIVDSTLEKAALLAIETNLVRKELQEIEEGHAIKEMMDRLGLNQTQIAKKLGRSKKWVSNRLSLALDVVGPVRKMIANNSLSPTQAVIISRLPPNKQSKFAEIIIERERTLNKKLNQEEVRAELRKFGNDTIFTVSYEGKKIEPFIEELKKNKIDVLLDVRESTKSMQKPEFSEEFLRKNLKNAEIKYLTRKDLGAPYVIRESYIKGGLSQKCFEQWYKWNVTEKEGNKIPDLVEMIKTQGKTALMCYEKDINSCHRNILAGLIMETGSFEKRRDL</sequence>
<dbReference type="EMBL" id="LN515531">
    <property type="protein sequence ID" value="CEA12795.1"/>
    <property type="molecule type" value="Genomic_DNA"/>
</dbReference>
<dbReference type="PANTHER" id="PTHR33375:SF1">
    <property type="entry name" value="CHROMOSOME-PARTITIONING PROTEIN PARB-RELATED"/>
    <property type="match status" value="1"/>
</dbReference>
<feature type="domain" description="ParB-like N-terminal" evidence="2">
    <location>
        <begin position="1"/>
        <end position="91"/>
    </location>
</feature>
<dbReference type="InterPro" id="IPR003115">
    <property type="entry name" value="ParB_N"/>
</dbReference>
<dbReference type="PANTHER" id="PTHR33375">
    <property type="entry name" value="CHROMOSOME-PARTITIONING PROTEIN PARB-RELATED"/>
    <property type="match status" value="1"/>
</dbReference>
<name>A0A090I4P8_METFO</name>
<keyword evidence="1" id="KW-0159">Chromosome partition</keyword>
<dbReference type="Pfam" id="PF04343">
    <property type="entry name" value="DUF488"/>
    <property type="match status" value="1"/>
</dbReference>
<dbReference type="GO" id="GO:0005694">
    <property type="term" value="C:chromosome"/>
    <property type="evidence" value="ECO:0007669"/>
    <property type="project" value="TreeGrafter"/>
</dbReference>
<evidence type="ECO:0000256" key="1">
    <source>
        <dbReference type="ARBA" id="ARBA00022829"/>
    </source>
</evidence>
<dbReference type="InterPro" id="IPR041468">
    <property type="entry name" value="HTH_ParB/Spo0J"/>
</dbReference>
<evidence type="ECO:0000259" key="2">
    <source>
        <dbReference type="SMART" id="SM00470"/>
    </source>
</evidence>
<dbReference type="SMART" id="SM00470">
    <property type="entry name" value="ParB"/>
    <property type="match status" value="1"/>
</dbReference>
<dbReference type="Gene3D" id="3.90.1530.30">
    <property type="match status" value="1"/>
</dbReference>
<dbReference type="PATRIC" id="fig|2162.9.peg.452"/>
<dbReference type="RefSeq" id="WP_048072093.1">
    <property type="nucleotide sequence ID" value="NZ_JARVXG010000051.1"/>
</dbReference>
<evidence type="ECO:0000313" key="3">
    <source>
        <dbReference type="EMBL" id="CEA12795.1"/>
    </source>
</evidence>
<dbReference type="GO" id="GO:0003677">
    <property type="term" value="F:DNA binding"/>
    <property type="evidence" value="ECO:0007669"/>
    <property type="project" value="InterPro"/>
</dbReference>
<dbReference type="Pfam" id="PF17762">
    <property type="entry name" value="HTH_ParB"/>
    <property type="match status" value="1"/>
</dbReference>
<dbReference type="InterPro" id="IPR004437">
    <property type="entry name" value="ParB/RepB/Spo0J"/>
</dbReference>
<accession>A0A090I4P8</accession>
<reference evidence="3" key="1">
    <citation type="submission" date="2014-08" db="EMBL/GenBank/DDBJ databases">
        <authorList>
            <person name="Wibberg D."/>
        </authorList>
    </citation>
    <scope>NUCLEOTIDE SEQUENCE</scope>
</reference>
<dbReference type="InterPro" id="IPR050336">
    <property type="entry name" value="Chromosome_partition/occlusion"/>
</dbReference>
<dbReference type="Pfam" id="PF02195">
    <property type="entry name" value="ParB_N"/>
    <property type="match status" value="1"/>
</dbReference>
<gene>
    <name evidence="3" type="ORF">DSM1535_0433</name>
</gene>